<evidence type="ECO:0000313" key="1">
    <source>
        <dbReference type="EMBL" id="AUQ98112.1"/>
    </source>
</evidence>
<name>A0A135IMH3_9RHOB</name>
<proteinExistence type="predicted"/>
<gene>
    <name evidence="1" type="ORF">PhaeoP88_00716</name>
</gene>
<accession>A0A135IMH3</accession>
<dbReference type="RefSeq" id="WP_014880524.1">
    <property type="nucleotide sequence ID" value="NZ_CP010595.1"/>
</dbReference>
<sequence>MKLELFQSALAGALGVMSAILTSYGTSWPVVVVVCLGVAAALLEIENLRWRPALVLSVFNLMIGALGGPMVAAFLGSKFDLQFPALTLIIAFLVAYVAHDAFSKARGPIMALMVKVIGMAGGSSR</sequence>
<organism evidence="1 2">
    <name type="scientific">Phaeobacter inhibens</name>
    <dbReference type="NCBI Taxonomy" id="221822"/>
    <lineage>
        <taxon>Bacteria</taxon>
        <taxon>Pseudomonadati</taxon>
        <taxon>Pseudomonadota</taxon>
        <taxon>Alphaproteobacteria</taxon>
        <taxon>Rhodobacterales</taxon>
        <taxon>Roseobacteraceae</taxon>
        <taxon>Phaeobacter</taxon>
    </lineage>
</organism>
<reference evidence="1 2" key="1">
    <citation type="journal article" date="2017" name="Front. Microbiol.">
        <title>Phaeobacter piscinae sp. nov., a species of the Roseobacter group and potential aquaculture probiont.</title>
        <authorList>
            <person name="Sonnenschein E.C."/>
            <person name="Phippen C.B.W."/>
            <person name="Nielsen K.F."/>
            <person name="Mateiu R.V."/>
            <person name="Melchiorsen J."/>
            <person name="Gram L."/>
            <person name="Overmann J."/>
            <person name="Freese H.M."/>
        </authorList>
    </citation>
    <scope>NUCLEOTIDE SEQUENCE [LARGE SCALE GENOMIC DNA]</scope>
    <source>
        <strain evidence="1 2">P88</strain>
    </source>
</reference>
<evidence type="ECO:0000313" key="2">
    <source>
        <dbReference type="Proteomes" id="UP000236447"/>
    </source>
</evidence>
<dbReference type="EMBL" id="CP010725">
    <property type="protein sequence ID" value="AUQ98112.1"/>
    <property type="molecule type" value="Genomic_DNA"/>
</dbReference>
<dbReference type="AlphaFoldDB" id="A0A135IMH3"/>
<protein>
    <submittedName>
        <fullName evidence="1">Uncharacterized protein</fullName>
    </submittedName>
</protein>
<dbReference type="Proteomes" id="UP000236447">
    <property type="component" value="Chromosome"/>
</dbReference>
<reference evidence="1 2" key="2">
    <citation type="journal article" date="2017" name="Genome Biol. Evol.">
        <title>Trajectories and Drivers of Genome Evolution in Surface-Associated Marine Phaeobacter.</title>
        <authorList>
            <person name="Freese H.M."/>
            <person name="Sikorski J."/>
            <person name="Bunk B."/>
            <person name="Scheuner C."/>
            <person name="Meier-Kolthoff J.P."/>
            <person name="Sproer C."/>
            <person name="Gram L."/>
            <person name="Overmann J."/>
        </authorList>
    </citation>
    <scope>NUCLEOTIDE SEQUENCE [LARGE SCALE GENOMIC DNA]</scope>
    <source>
        <strain evidence="1 2">P88</strain>
    </source>
</reference>